<reference evidence="1 2" key="1">
    <citation type="submission" date="2020-05" db="EMBL/GenBank/DDBJ databases">
        <authorList>
            <person name="Petersen J."/>
            <person name="Sayavedra L."/>
        </authorList>
    </citation>
    <scope>NUCLEOTIDE SEQUENCE [LARGE SCALE GENOMIC DNA]</scope>
    <source>
        <strain evidence="1">B azoricus SOX ET2 1586I</strain>
    </source>
</reference>
<accession>A0ABM8M8G7</accession>
<evidence type="ECO:0008006" key="3">
    <source>
        <dbReference type="Google" id="ProtNLM"/>
    </source>
</evidence>
<gene>
    <name evidence="1" type="ORF">AZO1586I_860</name>
</gene>
<keyword evidence="2" id="KW-1185">Reference proteome</keyword>
<name>A0ABM8M8G7_9GAMM</name>
<dbReference type="EMBL" id="CAHJWF010000216">
    <property type="protein sequence ID" value="CAB5501792.1"/>
    <property type="molecule type" value="Genomic_DNA"/>
</dbReference>
<protein>
    <recommendedName>
        <fullName evidence="3">Integrase</fullName>
    </recommendedName>
</protein>
<comment type="caution">
    <text evidence="1">The sequence shown here is derived from an EMBL/GenBank/DDBJ whole genome shotgun (WGS) entry which is preliminary data.</text>
</comment>
<sequence length="142" mass="16365">MKQNYHMNANTNAHSRAIIHGAKASNTTLAHRFGVSTKTIAKWKSRDFVKDKTSRPKTIHYALNETEREIIRVVRTLTWLELDDLTDSIVACMPNANRSDVYRTLVCFGINRVPQEKKQQASTFKEYEPGYLHIDVTYLPIL</sequence>
<feature type="non-terminal residue" evidence="1">
    <location>
        <position position="142"/>
    </location>
</feature>
<evidence type="ECO:0000313" key="2">
    <source>
        <dbReference type="Proteomes" id="UP000626656"/>
    </source>
</evidence>
<dbReference type="Proteomes" id="UP000626656">
    <property type="component" value="Unassembled WGS sequence"/>
</dbReference>
<evidence type="ECO:0000313" key="1">
    <source>
        <dbReference type="EMBL" id="CAB5501792.1"/>
    </source>
</evidence>
<organism evidence="1 2">
    <name type="scientific">Bathymodiolus thermophilus thioautotrophic gill symbiont</name>
    <dbReference type="NCBI Taxonomy" id="2360"/>
    <lineage>
        <taxon>Bacteria</taxon>
        <taxon>Pseudomonadati</taxon>
        <taxon>Pseudomonadota</taxon>
        <taxon>Gammaproteobacteria</taxon>
        <taxon>sulfur-oxidizing symbionts</taxon>
    </lineage>
</organism>
<proteinExistence type="predicted"/>